<keyword evidence="1" id="KW-1133">Transmembrane helix</keyword>
<gene>
    <name evidence="2" type="ORF">JN11_03646</name>
</gene>
<protein>
    <submittedName>
        <fullName evidence="2">Uncharacterized protein</fullName>
    </submittedName>
</protein>
<reference evidence="2 3" key="1">
    <citation type="submission" date="2019-07" db="EMBL/GenBank/DDBJ databases">
        <title>Genomic Encyclopedia of Archaeal and Bacterial Type Strains, Phase II (KMG-II): from individual species to whole genera.</title>
        <authorList>
            <person name="Goeker M."/>
        </authorList>
    </citation>
    <scope>NUCLEOTIDE SEQUENCE [LARGE SCALE GENOMIC DNA]</scope>
    <source>
        <strain evidence="2 3">ATCC BAA-1854</strain>
    </source>
</reference>
<keyword evidence="3" id="KW-1185">Reference proteome</keyword>
<organism evidence="2 3">
    <name type="scientific">Mucilaginibacter frigoritolerans</name>
    <dbReference type="NCBI Taxonomy" id="652788"/>
    <lineage>
        <taxon>Bacteria</taxon>
        <taxon>Pseudomonadati</taxon>
        <taxon>Bacteroidota</taxon>
        <taxon>Sphingobacteriia</taxon>
        <taxon>Sphingobacteriales</taxon>
        <taxon>Sphingobacteriaceae</taxon>
        <taxon>Mucilaginibacter</taxon>
    </lineage>
</organism>
<evidence type="ECO:0000313" key="2">
    <source>
        <dbReference type="EMBL" id="TWI97185.1"/>
    </source>
</evidence>
<keyword evidence="1" id="KW-0812">Transmembrane</keyword>
<dbReference type="EMBL" id="VLLI01000011">
    <property type="protein sequence ID" value="TWI97185.1"/>
    <property type="molecule type" value="Genomic_DNA"/>
</dbReference>
<accession>A0A562TUG2</accession>
<feature type="transmembrane region" description="Helical" evidence="1">
    <location>
        <begin position="22"/>
        <end position="42"/>
    </location>
</feature>
<evidence type="ECO:0000256" key="1">
    <source>
        <dbReference type="SAM" id="Phobius"/>
    </source>
</evidence>
<evidence type="ECO:0000313" key="3">
    <source>
        <dbReference type="Proteomes" id="UP000317010"/>
    </source>
</evidence>
<proteinExistence type="predicted"/>
<sequence>MFYLSNFYTNYSLSEFMYAENVIVLTAFFIIINLKIGPVVLWTKMEFKLMVMFLLKKG</sequence>
<keyword evidence="1" id="KW-0472">Membrane</keyword>
<comment type="caution">
    <text evidence="2">The sequence shown here is derived from an EMBL/GenBank/DDBJ whole genome shotgun (WGS) entry which is preliminary data.</text>
</comment>
<dbReference type="AlphaFoldDB" id="A0A562TUG2"/>
<name>A0A562TUG2_9SPHI</name>
<dbReference type="Proteomes" id="UP000317010">
    <property type="component" value="Unassembled WGS sequence"/>
</dbReference>